<gene>
    <name evidence="2" type="ORF">DEA8626_01053</name>
</gene>
<evidence type="ECO:0000256" key="1">
    <source>
        <dbReference type="SAM" id="Phobius"/>
    </source>
</evidence>
<accession>A0A2R8B4S8</accession>
<organism evidence="2 3">
    <name type="scientific">Albidovulum aquaemixtae</name>
    <dbReference type="NCBI Taxonomy" id="1542388"/>
    <lineage>
        <taxon>Bacteria</taxon>
        <taxon>Pseudomonadati</taxon>
        <taxon>Pseudomonadota</taxon>
        <taxon>Alphaproteobacteria</taxon>
        <taxon>Rhodobacterales</taxon>
        <taxon>Paracoccaceae</taxon>
        <taxon>Albidovulum</taxon>
    </lineage>
</organism>
<reference evidence="2 3" key="1">
    <citation type="submission" date="2018-03" db="EMBL/GenBank/DDBJ databases">
        <authorList>
            <person name="Keele B.F."/>
        </authorList>
    </citation>
    <scope>NUCLEOTIDE SEQUENCE [LARGE SCALE GENOMIC DNA]</scope>
    <source>
        <strain evidence="2 3">CECT 8626</strain>
    </source>
</reference>
<keyword evidence="1" id="KW-0472">Membrane</keyword>
<evidence type="ECO:0000313" key="3">
    <source>
        <dbReference type="Proteomes" id="UP000244924"/>
    </source>
</evidence>
<protein>
    <submittedName>
        <fullName evidence="2">Uncharacterized protein</fullName>
    </submittedName>
</protein>
<feature type="transmembrane region" description="Helical" evidence="1">
    <location>
        <begin position="38"/>
        <end position="59"/>
    </location>
</feature>
<dbReference type="RefSeq" id="WP_108851966.1">
    <property type="nucleotide sequence ID" value="NZ_OMOQ01000001.1"/>
</dbReference>
<name>A0A2R8B4S8_9RHOB</name>
<dbReference type="EMBL" id="OMOQ01000001">
    <property type="protein sequence ID" value="SPH17530.1"/>
    <property type="molecule type" value="Genomic_DNA"/>
</dbReference>
<dbReference type="Proteomes" id="UP000244924">
    <property type="component" value="Unassembled WGS sequence"/>
</dbReference>
<proteinExistence type="predicted"/>
<keyword evidence="1" id="KW-0812">Transmembrane</keyword>
<sequence length="75" mass="7730">MANMATSRPARKVIAASITAAIVATTLAALRGYPPDIMPLVLADALMAAAFAFVAGYLVPPADRDRATPTAMLQS</sequence>
<keyword evidence="3" id="KW-1185">Reference proteome</keyword>
<evidence type="ECO:0000313" key="2">
    <source>
        <dbReference type="EMBL" id="SPH17530.1"/>
    </source>
</evidence>
<dbReference type="AlphaFoldDB" id="A0A2R8B4S8"/>
<keyword evidence="1" id="KW-1133">Transmembrane helix</keyword>